<feature type="transmembrane region" description="Helical" evidence="3">
    <location>
        <begin position="371"/>
        <end position="388"/>
    </location>
</feature>
<dbReference type="OrthoDB" id="18814at2759"/>
<evidence type="ECO:0000313" key="5">
    <source>
        <dbReference type="Proteomes" id="UP000039324"/>
    </source>
</evidence>
<dbReference type="SUPFAM" id="SSF103473">
    <property type="entry name" value="MFS general substrate transporter"/>
    <property type="match status" value="1"/>
</dbReference>
<reference evidence="4 5" key="1">
    <citation type="submission" date="2015-02" db="EMBL/GenBank/DDBJ databases">
        <authorList>
            <person name="Chooi Y.-H."/>
        </authorList>
    </citation>
    <scope>NUCLEOTIDE SEQUENCE [LARGE SCALE GENOMIC DNA]</scope>
    <source>
        <strain evidence="4">E3</strain>
    </source>
</reference>
<proteinExistence type="inferred from homology"/>
<evidence type="ECO:0000256" key="1">
    <source>
        <dbReference type="ARBA" id="ARBA00005773"/>
    </source>
</evidence>
<keyword evidence="3" id="KW-0472">Membrane</keyword>
<evidence type="ECO:0008006" key="6">
    <source>
        <dbReference type="Google" id="ProtNLM"/>
    </source>
</evidence>
<feature type="transmembrane region" description="Helical" evidence="3">
    <location>
        <begin position="340"/>
        <end position="359"/>
    </location>
</feature>
<accession>A0A0G4J567</accession>
<keyword evidence="3" id="KW-0812">Transmembrane</keyword>
<evidence type="ECO:0000256" key="3">
    <source>
        <dbReference type="SAM" id="Phobius"/>
    </source>
</evidence>
<feature type="transmembrane region" description="Helical" evidence="3">
    <location>
        <begin position="40"/>
        <end position="59"/>
    </location>
</feature>
<dbReference type="Pfam" id="PF01770">
    <property type="entry name" value="Folate_carrier"/>
    <property type="match status" value="2"/>
</dbReference>
<keyword evidence="5" id="KW-1185">Reference proteome</keyword>
<feature type="transmembrane region" description="Helical" evidence="3">
    <location>
        <begin position="79"/>
        <end position="99"/>
    </location>
</feature>
<feature type="region of interest" description="Disordered" evidence="2">
    <location>
        <begin position="406"/>
        <end position="436"/>
    </location>
</feature>
<dbReference type="Gene3D" id="1.20.1250.20">
    <property type="entry name" value="MFS general substrate transporter like domains"/>
    <property type="match status" value="1"/>
</dbReference>
<dbReference type="PANTHER" id="PTHR10686">
    <property type="entry name" value="FOLATE TRANSPORTER"/>
    <property type="match status" value="1"/>
</dbReference>
<dbReference type="InterPro" id="IPR036259">
    <property type="entry name" value="MFS_trans_sf"/>
</dbReference>
<dbReference type="EMBL" id="CDSF01000131">
    <property type="protein sequence ID" value="CEP02539.1"/>
    <property type="molecule type" value="Genomic_DNA"/>
</dbReference>
<comment type="similarity">
    <text evidence="1">Belongs to the reduced folate carrier (RFC) transporter (TC 2.A.48) family.</text>
</comment>
<evidence type="ECO:0000256" key="2">
    <source>
        <dbReference type="SAM" id="MobiDB-lite"/>
    </source>
</evidence>
<feature type="transmembrane region" description="Helical" evidence="3">
    <location>
        <begin position="283"/>
        <end position="300"/>
    </location>
</feature>
<feature type="transmembrane region" description="Helical" evidence="3">
    <location>
        <begin position="306"/>
        <end position="328"/>
    </location>
</feature>
<feature type="transmembrane region" description="Helical" evidence="3">
    <location>
        <begin position="251"/>
        <end position="271"/>
    </location>
</feature>
<dbReference type="PANTHER" id="PTHR10686:SF18">
    <property type="entry name" value="IP11787P-RELATED"/>
    <property type="match status" value="1"/>
</dbReference>
<dbReference type="GO" id="GO:0090482">
    <property type="term" value="F:vitamin transmembrane transporter activity"/>
    <property type="evidence" value="ECO:0007669"/>
    <property type="project" value="InterPro"/>
</dbReference>
<dbReference type="GO" id="GO:0005886">
    <property type="term" value="C:plasma membrane"/>
    <property type="evidence" value="ECO:0007669"/>
    <property type="project" value="TreeGrafter"/>
</dbReference>
<dbReference type="Proteomes" id="UP000039324">
    <property type="component" value="Unassembled WGS sequence"/>
</dbReference>
<protein>
    <recommendedName>
        <fullName evidence="6">Major facilitator superfamily (MFS) profile domain-containing protein</fullName>
    </recommendedName>
</protein>
<dbReference type="AlphaFoldDB" id="A0A0G4J567"/>
<evidence type="ECO:0000313" key="4">
    <source>
        <dbReference type="EMBL" id="CEP02539.1"/>
    </source>
</evidence>
<name>A0A0G4J567_PLABS</name>
<sequence>MFLLSTLFQSFKPSSPFLPVFLVEHQGVTKQALANLFYPVRTYSTFVMLVPMTFFAEFVTGYKPALLLGIASRVVEQFMLYYCSGIGLLCLSQALRGVAASTKTIHGALMYLIIPHHMFPLATGFLRAANLAGQVLEGVMSNLIIQTMGGRSAYRVVFTTTQASVTFGAALMMIVFVALSLNRDSASSRDSDRPLAPKITSFRMARSLIRTVYSSPVVLLWSFWWWTAYAVSELVDDMHMALFQRISGTEHNGFISAAIGVVSFLGALIAGSSSRIRLHSLRIVLLGLLLSGSFLVAAAFCRNVLVSYALIIGTFFVLEASAVAANSIISLHIAKELRGLALFLNMFISLLVQCAIQFACQMLDFRINHKFAVLGVIMFVVGIVIYVASFRLMIAATDVAESTVGSTLTTSRSDPGDLSTVIELPPPATTTTHNTE</sequence>
<feature type="transmembrane region" description="Helical" evidence="3">
    <location>
        <begin position="212"/>
        <end position="231"/>
    </location>
</feature>
<dbReference type="InterPro" id="IPR002666">
    <property type="entry name" value="Folate_carrier"/>
</dbReference>
<gene>
    <name evidence="4" type="ORF">PBRA_009123</name>
</gene>
<organism evidence="4 5">
    <name type="scientific">Plasmodiophora brassicae</name>
    <name type="common">Clubroot disease agent</name>
    <dbReference type="NCBI Taxonomy" id="37360"/>
    <lineage>
        <taxon>Eukaryota</taxon>
        <taxon>Sar</taxon>
        <taxon>Rhizaria</taxon>
        <taxon>Endomyxa</taxon>
        <taxon>Phytomyxea</taxon>
        <taxon>Plasmodiophorida</taxon>
        <taxon>Plasmodiophoridae</taxon>
        <taxon>Plasmodiophora</taxon>
    </lineage>
</organism>
<keyword evidence="3" id="KW-1133">Transmembrane helix</keyword>
<feature type="transmembrane region" description="Helical" evidence="3">
    <location>
        <begin position="111"/>
        <end position="133"/>
    </location>
</feature>
<feature type="transmembrane region" description="Helical" evidence="3">
    <location>
        <begin position="153"/>
        <end position="179"/>
    </location>
</feature>